<comment type="caution">
    <text evidence="20">The sequence shown here is derived from an EMBL/GenBank/DDBJ whole genome shotgun (WGS) entry which is preliminary data.</text>
</comment>
<keyword evidence="11" id="KW-0630">Potassium</keyword>
<evidence type="ECO:0000256" key="5">
    <source>
        <dbReference type="ARBA" id="ARBA00022538"/>
    </source>
</evidence>
<feature type="domain" description="Sodium/calcium exchanger membrane region" evidence="19">
    <location>
        <begin position="423"/>
        <end position="572"/>
    </location>
</feature>
<comment type="similarity">
    <text evidence="2">Belongs to the Ca(2+):cation antiporter (CaCA) (TC 2.A.19) family. SLC24A subfamily.</text>
</comment>
<evidence type="ECO:0000256" key="18">
    <source>
        <dbReference type="SAM" id="Phobius"/>
    </source>
</evidence>
<evidence type="ECO:0000256" key="16">
    <source>
        <dbReference type="ARBA" id="ARBA00023201"/>
    </source>
</evidence>
<protein>
    <recommendedName>
        <fullName evidence="19">Sodium/calcium exchanger membrane region domain-containing protein</fullName>
    </recommendedName>
</protein>
<feature type="region of interest" description="Disordered" evidence="17">
    <location>
        <begin position="44"/>
        <end position="107"/>
    </location>
</feature>
<dbReference type="FunFam" id="1.20.1420.30:FF:000009">
    <property type="entry name" value="sodium/potassium/calcium exchanger 5 isoform X2"/>
    <property type="match status" value="1"/>
</dbReference>
<feature type="transmembrane region" description="Helical" evidence="18">
    <location>
        <begin position="459"/>
        <end position="481"/>
    </location>
</feature>
<evidence type="ECO:0000256" key="2">
    <source>
        <dbReference type="ARBA" id="ARBA00005364"/>
    </source>
</evidence>
<dbReference type="NCBIfam" id="TIGR00367">
    <property type="entry name" value="calcium/sodium antiporter"/>
    <property type="match status" value="1"/>
</dbReference>
<keyword evidence="21" id="KW-1185">Reference proteome</keyword>
<feature type="transmembrane region" description="Helical" evidence="18">
    <location>
        <begin position="20"/>
        <end position="36"/>
    </location>
</feature>
<dbReference type="InterPro" id="IPR004837">
    <property type="entry name" value="NaCa_Exmemb"/>
</dbReference>
<evidence type="ECO:0000256" key="11">
    <source>
        <dbReference type="ARBA" id="ARBA00022958"/>
    </source>
</evidence>
<evidence type="ECO:0000313" key="21">
    <source>
        <dbReference type="Proteomes" id="UP000708208"/>
    </source>
</evidence>
<evidence type="ECO:0000259" key="19">
    <source>
        <dbReference type="Pfam" id="PF01699"/>
    </source>
</evidence>
<keyword evidence="5" id="KW-0633">Potassium transport</keyword>
<dbReference type="Pfam" id="PF01699">
    <property type="entry name" value="Na_Ca_ex"/>
    <property type="match status" value="2"/>
</dbReference>
<keyword evidence="10" id="KW-0769">Symport</keyword>
<dbReference type="GO" id="GO:0005262">
    <property type="term" value="F:calcium channel activity"/>
    <property type="evidence" value="ECO:0007669"/>
    <property type="project" value="TreeGrafter"/>
</dbReference>
<feature type="transmembrane region" description="Helical" evidence="18">
    <location>
        <begin position="528"/>
        <end position="546"/>
    </location>
</feature>
<evidence type="ECO:0000256" key="15">
    <source>
        <dbReference type="ARBA" id="ARBA00023136"/>
    </source>
</evidence>
<organism evidence="20 21">
    <name type="scientific">Allacma fusca</name>
    <dbReference type="NCBI Taxonomy" id="39272"/>
    <lineage>
        <taxon>Eukaryota</taxon>
        <taxon>Metazoa</taxon>
        <taxon>Ecdysozoa</taxon>
        <taxon>Arthropoda</taxon>
        <taxon>Hexapoda</taxon>
        <taxon>Collembola</taxon>
        <taxon>Symphypleona</taxon>
        <taxon>Sminthuridae</taxon>
        <taxon>Allacma</taxon>
    </lineage>
</organism>
<dbReference type="Proteomes" id="UP000708208">
    <property type="component" value="Unassembled WGS sequence"/>
</dbReference>
<keyword evidence="3" id="KW-0813">Transport</keyword>
<name>A0A8J2KSF7_9HEXA</name>
<evidence type="ECO:0000256" key="14">
    <source>
        <dbReference type="ARBA" id="ARBA00023065"/>
    </source>
</evidence>
<keyword evidence="13" id="KW-0915">Sodium</keyword>
<feature type="compositionally biased region" description="Polar residues" evidence="17">
    <location>
        <begin position="84"/>
        <end position="95"/>
    </location>
</feature>
<dbReference type="FunFam" id="1.20.1420.30:FF:000018">
    <property type="entry name" value="Sodium/potassium/calcium exchanger 2"/>
    <property type="match status" value="1"/>
</dbReference>
<keyword evidence="8" id="KW-0732">Signal</keyword>
<dbReference type="EMBL" id="CAJVCH010526121">
    <property type="protein sequence ID" value="CAG7822339.1"/>
    <property type="molecule type" value="Genomic_DNA"/>
</dbReference>
<comment type="subcellular location">
    <subcellularLocation>
        <location evidence="1">Membrane</location>
        <topology evidence="1">Multi-pass membrane protein</topology>
    </subcellularLocation>
</comment>
<dbReference type="GO" id="GO:0008273">
    <property type="term" value="F:calcium, potassium:sodium antiporter activity"/>
    <property type="evidence" value="ECO:0007669"/>
    <property type="project" value="TreeGrafter"/>
</dbReference>
<keyword evidence="9" id="KW-0106">Calcium</keyword>
<evidence type="ECO:0000256" key="8">
    <source>
        <dbReference type="ARBA" id="ARBA00022729"/>
    </source>
</evidence>
<sequence>MTEVTPGPARVHKRRSRPSFFLIIALSLVVFTIRSPKQGVTANKSSHVSVLHGTSSTEKPLETTIGSEVTSESGTTTSTSSVSPEGNWSSTTSKPIDNEPEGSSDDCYPSAIRQFPRPWMSQKVRLYGGFLFYLIITAYTFLALAIICDEFFVPSLDLMCNVMKISPDVAGATFMAAGSSAPELATALIGVFVAKDDIGVSGVIGSAVFNIMFVISICGLLTPTPLYLNWWPLVRDCFFYMVSILALLGTIADESIEWYESIILLILYGIYCYVMYINEILEAWAHTLPIKFPVHTITEDENSSLVMFNKQPTATTGGTNAGSAATATGISTGDSHPMSDAGYPGTTINLDESVNGMPAENKMGGGNIEGSKKVAPQTESILSQFDPPADQGLKKVLWRFSLPLVYLFYYTVPDCRIETWKSWYIVTFTLAMLWIAVFSYIMVWMITVLGYTVGIPDTVMGLTFVAAGVSVPDALSSLAVIKEGFGDMAVSNAVGSNVFDILICLGLPWFLSTVIVNPGVSVKVFSKGLTYSTFSLLSTVAFLLVATHYNGWKLDKRYGVILMVWYVLFMICASLYELNVFGDFNPPECPISDPNY</sequence>
<feature type="transmembrane region" description="Helical" evidence="18">
    <location>
        <begin position="198"/>
        <end position="221"/>
    </location>
</feature>
<evidence type="ECO:0000256" key="10">
    <source>
        <dbReference type="ARBA" id="ARBA00022847"/>
    </source>
</evidence>
<dbReference type="OrthoDB" id="2127281at2759"/>
<keyword evidence="12 18" id="KW-1133">Transmembrane helix</keyword>
<evidence type="ECO:0000256" key="3">
    <source>
        <dbReference type="ARBA" id="ARBA00022448"/>
    </source>
</evidence>
<evidence type="ECO:0000256" key="6">
    <source>
        <dbReference type="ARBA" id="ARBA00022568"/>
    </source>
</evidence>
<evidence type="ECO:0000256" key="13">
    <source>
        <dbReference type="ARBA" id="ARBA00023053"/>
    </source>
</evidence>
<keyword evidence="16" id="KW-0739">Sodium transport</keyword>
<dbReference type="InterPro" id="IPR004481">
    <property type="entry name" value="K/Na/Ca-exchanger"/>
</dbReference>
<evidence type="ECO:0000256" key="17">
    <source>
        <dbReference type="SAM" id="MobiDB-lite"/>
    </source>
</evidence>
<evidence type="ECO:0000256" key="12">
    <source>
        <dbReference type="ARBA" id="ARBA00022989"/>
    </source>
</evidence>
<keyword evidence="15 18" id="KW-0472">Membrane</keyword>
<accession>A0A8J2KSF7</accession>
<feature type="transmembrane region" description="Helical" evidence="18">
    <location>
        <begin position="423"/>
        <end position="447"/>
    </location>
</feature>
<feature type="transmembrane region" description="Helical" evidence="18">
    <location>
        <begin position="558"/>
        <end position="576"/>
    </location>
</feature>
<feature type="domain" description="Sodium/calcium exchanger membrane region" evidence="19">
    <location>
        <begin position="135"/>
        <end position="276"/>
    </location>
</feature>
<evidence type="ECO:0000313" key="20">
    <source>
        <dbReference type="EMBL" id="CAG7822339.1"/>
    </source>
</evidence>
<dbReference type="GO" id="GO:0006874">
    <property type="term" value="P:intracellular calcium ion homeostasis"/>
    <property type="evidence" value="ECO:0007669"/>
    <property type="project" value="TreeGrafter"/>
</dbReference>
<proteinExistence type="inferred from homology"/>
<keyword evidence="6" id="KW-0109">Calcium transport</keyword>
<dbReference type="AlphaFoldDB" id="A0A8J2KSF7"/>
<keyword evidence="14" id="KW-0406">Ion transport</keyword>
<keyword evidence="4" id="KW-0050">Antiport</keyword>
<feature type="compositionally biased region" description="Polar residues" evidence="17">
    <location>
        <begin position="44"/>
        <end position="58"/>
    </location>
</feature>
<feature type="transmembrane region" description="Helical" evidence="18">
    <location>
        <begin position="126"/>
        <end position="148"/>
    </location>
</feature>
<feature type="transmembrane region" description="Helical" evidence="18">
    <location>
        <begin position="258"/>
        <end position="276"/>
    </location>
</feature>
<feature type="compositionally biased region" description="Low complexity" evidence="17">
    <location>
        <begin position="63"/>
        <end position="83"/>
    </location>
</feature>
<dbReference type="PANTHER" id="PTHR10846:SF74">
    <property type="entry name" value="SODIUM_POTASSIUM_CALCIUM EXCHANGER CG1090-RELATED"/>
    <property type="match status" value="1"/>
</dbReference>
<dbReference type="PANTHER" id="PTHR10846">
    <property type="entry name" value="SODIUM/POTASSIUM/CALCIUM EXCHANGER"/>
    <property type="match status" value="1"/>
</dbReference>
<evidence type="ECO:0000256" key="7">
    <source>
        <dbReference type="ARBA" id="ARBA00022692"/>
    </source>
</evidence>
<evidence type="ECO:0000256" key="1">
    <source>
        <dbReference type="ARBA" id="ARBA00004141"/>
    </source>
</evidence>
<feature type="transmembrane region" description="Helical" evidence="18">
    <location>
        <begin position="169"/>
        <end position="192"/>
    </location>
</feature>
<evidence type="ECO:0000256" key="4">
    <source>
        <dbReference type="ARBA" id="ARBA00022449"/>
    </source>
</evidence>
<dbReference type="GO" id="GO:0005886">
    <property type="term" value="C:plasma membrane"/>
    <property type="evidence" value="ECO:0007669"/>
    <property type="project" value="TreeGrafter"/>
</dbReference>
<dbReference type="GO" id="GO:0015293">
    <property type="term" value="F:symporter activity"/>
    <property type="evidence" value="ECO:0007669"/>
    <property type="project" value="UniProtKB-KW"/>
</dbReference>
<reference evidence="20" key="1">
    <citation type="submission" date="2021-06" db="EMBL/GenBank/DDBJ databases">
        <authorList>
            <person name="Hodson N. C."/>
            <person name="Mongue J. A."/>
            <person name="Jaron S. K."/>
        </authorList>
    </citation>
    <scope>NUCLEOTIDE SEQUENCE</scope>
</reference>
<keyword evidence="7 18" id="KW-0812">Transmembrane</keyword>
<feature type="transmembrane region" description="Helical" evidence="18">
    <location>
        <begin position="493"/>
        <end position="516"/>
    </location>
</feature>
<gene>
    <name evidence="20" type="ORF">AFUS01_LOCUS32620</name>
</gene>
<feature type="transmembrane region" description="Helical" evidence="18">
    <location>
        <begin position="233"/>
        <end position="252"/>
    </location>
</feature>
<evidence type="ECO:0000256" key="9">
    <source>
        <dbReference type="ARBA" id="ARBA00022837"/>
    </source>
</evidence>